<sequence length="760" mass="87017">MRLRNDAGAIVLTMHRTTKVKRQVGNSIPVSQVRDDVAAAYRKEIGWQTNEKLLPYTKMFAQRKVQLDVVTLEADDVANAIIEEVTKCSISKLVIGVSSQGFFSRKLNGLSSRISALAPRHCTVYAISKGQLASIRPPDMETNVSIKDDASESSSANSYLSYSSSSVTDSSSSLTTSYSDFPSSSPSLPLQRFQALSTINQTLLTTKSSPIKADHSRCQSVDIVDQVDGVRSSSYVSDCVRTLSRDSSCKSLPMDGQSWVDEASSSGAFGDHVSCESQTDVNFELEKLRIKLRHARGMYAIAQRETIDASRKLNHLNKQRSEDARKLDEIKNREVAAKEFAREERTKREALRREAKYVKERAEREGIYRKEAETKALQDAKEKGKHENALEGPLQQYQHFQWEDIVSATSSFSEDLKLGMGAHGTVYKCSLHHTTVAVKVLHSRDDHKKTQFLQELEFCYVFDQNLSLAACQLEFRYVFDQNLPLVAFQLERHYIFDQNLSLVAFQLERRYIFNQYLSLVAFQLECHYVFNQNLSLVAFQLEFCYVFDQNLPLVAFQLEFIYVFDQHLPLAAFQLEFCYIFDQNLSLVAFQLEFHYVFNQNLSLVALQLKLRYVFDQNLSLVALQLKLRYVFNQNLSLVALQLKLRYVFDQNLSLVALQLKLRYVFNQNLSLVALQLKLRYVFDQNLSLVAFQLEFRYIFDQNLSLVAFQLEFHYIFNQNLSLVAAQMSLRFQSKSVTCCFSARISLRFRSKSVPSCFSA</sequence>
<dbReference type="EMBL" id="JAGKQH010000015">
    <property type="protein sequence ID" value="KAG6579626.1"/>
    <property type="molecule type" value="Genomic_DNA"/>
</dbReference>
<organism evidence="5 6">
    <name type="scientific">Cucurbita argyrosperma subsp. sororia</name>
    <dbReference type="NCBI Taxonomy" id="37648"/>
    <lineage>
        <taxon>Eukaryota</taxon>
        <taxon>Viridiplantae</taxon>
        <taxon>Streptophyta</taxon>
        <taxon>Embryophyta</taxon>
        <taxon>Tracheophyta</taxon>
        <taxon>Spermatophyta</taxon>
        <taxon>Magnoliopsida</taxon>
        <taxon>eudicotyledons</taxon>
        <taxon>Gunneridae</taxon>
        <taxon>Pentapetalae</taxon>
        <taxon>rosids</taxon>
        <taxon>fabids</taxon>
        <taxon>Cucurbitales</taxon>
        <taxon>Cucurbitaceae</taxon>
        <taxon>Cucurbiteae</taxon>
        <taxon>Cucurbita</taxon>
    </lineage>
</organism>
<evidence type="ECO:0000256" key="1">
    <source>
        <dbReference type="ARBA" id="ARBA00000900"/>
    </source>
</evidence>
<dbReference type="InterPro" id="IPR051348">
    <property type="entry name" value="U-box_ubiquitin_ligases"/>
</dbReference>
<dbReference type="EC" id="2.3.2.27" evidence="2"/>
<accession>A0AAV6MF61</accession>
<evidence type="ECO:0000256" key="2">
    <source>
        <dbReference type="ARBA" id="ARBA00012483"/>
    </source>
</evidence>
<evidence type="ECO:0000313" key="5">
    <source>
        <dbReference type="EMBL" id="KAG6579626.1"/>
    </source>
</evidence>
<evidence type="ECO:0000313" key="6">
    <source>
        <dbReference type="Proteomes" id="UP000685013"/>
    </source>
</evidence>
<dbReference type="PANTHER" id="PTHR45647:SF15">
    <property type="entry name" value="U-BOX DOMAIN-CONTAINING PROTEIN 35"/>
    <property type="match status" value="1"/>
</dbReference>
<keyword evidence="3" id="KW-0833">Ubl conjugation pathway</keyword>
<comment type="catalytic activity">
    <reaction evidence="1">
        <text>S-ubiquitinyl-[E2 ubiquitin-conjugating enzyme]-L-cysteine + [acceptor protein]-L-lysine = [E2 ubiquitin-conjugating enzyme]-L-cysteine + N(6)-ubiquitinyl-[acceptor protein]-L-lysine.</text>
        <dbReference type="EC" id="2.3.2.27"/>
    </reaction>
</comment>
<feature type="non-terminal residue" evidence="5">
    <location>
        <position position="1"/>
    </location>
</feature>
<dbReference type="PANTHER" id="PTHR45647">
    <property type="entry name" value="OS02G0152300 PROTEIN"/>
    <property type="match status" value="1"/>
</dbReference>
<evidence type="ECO:0000256" key="3">
    <source>
        <dbReference type="ARBA" id="ARBA00022786"/>
    </source>
</evidence>
<keyword evidence="4" id="KW-0175">Coiled coil</keyword>
<reference evidence="5 6" key="1">
    <citation type="journal article" date="2021" name="Hortic Res">
        <title>The domestication of Cucurbita argyrosperma as revealed by the genome of its wild relative.</title>
        <authorList>
            <person name="Barrera-Redondo J."/>
            <person name="Sanchez-de la Vega G."/>
            <person name="Aguirre-Liguori J.A."/>
            <person name="Castellanos-Morales G."/>
            <person name="Gutierrez-Guerrero Y.T."/>
            <person name="Aguirre-Dugua X."/>
            <person name="Aguirre-Planter E."/>
            <person name="Tenaillon M.I."/>
            <person name="Lira-Saade R."/>
            <person name="Eguiarte L.E."/>
        </authorList>
    </citation>
    <scope>NUCLEOTIDE SEQUENCE [LARGE SCALE GENOMIC DNA]</scope>
    <source>
        <strain evidence="5">JBR-2021</strain>
    </source>
</reference>
<proteinExistence type="predicted"/>
<name>A0AAV6MF61_9ROSI</name>
<dbReference type="GO" id="GO:0061630">
    <property type="term" value="F:ubiquitin protein ligase activity"/>
    <property type="evidence" value="ECO:0007669"/>
    <property type="project" value="UniProtKB-EC"/>
</dbReference>
<gene>
    <name evidence="5" type="primary">PUB35</name>
    <name evidence="5" type="ORF">SDJN03_24074</name>
</gene>
<dbReference type="Proteomes" id="UP000685013">
    <property type="component" value="Chromosome 15"/>
</dbReference>
<keyword evidence="6" id="KW-1185">Reference proteome</keyword>
<feature type="coiled-coil region" evidence="4">
    <location>
        <begin position="285"/>
        <end position="361"/>
    </location>
</feature>
<evidence type="ECO:0000256" key="4">
    <source>
        <dbReference type="SAM" id="Coils"/>
    </source>
</evidence>
<protein>
    <recommendedName>
        <fullName evidence="2">RING-type E3 ubiquitin transferase</fullName>
        <ecNumber evidence="2">2.3.2.27</ecNumber>
    </recommendedName>
</protein>
<comment type="caution">
    <text evidence="5">The sequence shown here is derived from an EMBL/GenBank/DDBJ whole genome shotgun (WGS) entry which is preliminary data.</text>
</comment>
<dbReference type="AlphaFoldDB" id="A0AAV6MF61"/>